<dbReference type="AlphaFoldDB" id="A0A4U1C3M6"/>
<evidence type="ECO:0000256" key="2">
    <source>
        <dbReference type="ARBA" id="ARBA00022679"/>
    </source>
</evidence>
<dbReference type="InterPro" id="IPR001736">
    <property type="entry name" value="PLipase_D/transphosphatidylase"/>
</dbReference>
<dbReference type="Pfam" id="PF13089">
    <property type="entry name" value="PP_kinase_N"/>
    <property type="match status" value="1"/>
</dbReference>
<dbReference type="InterPro" id="IPR003414">
    <property type="entry name" value="PP_kinase"/>
</dbReference>
<dbReference type="Gene3D" id="1.20.58.310">
    <property type="entry name" value="Polyphosphate kinase N-terminal domain"/>
    <property type="match status" value="1"/>
</dbReference>
<keyword evidence="11" id="KW-1185">Reference proteome</keyword>
<keyword evidence="3 7" id="KW-0547">Nucleotide-binding</keyword>
<feature type="binding site" evidence="7">
    <location>
        <position position="48"/>
    </location>
    <ligand>
        <name>ATP</name>
        <dbReference type="ChEBI" id="CHEBI:30616"/>
    </ligand>
</feature>
<sequence>MIETVAENTFFDRDLSWLSFNGRVLSEASNADVPLLEKIKFLSIYSSNLDEFYRVRMPVLLALAKLSRKKKNHIQIEEDLLDNANRIIHDQQSEYGRILAEIIKPQLLKNHINFVYGIKIPDSLIVETSIYFVNQVMAFLQPVNLSVSKSSFFPKNNELYLAVNLVKDAEAQTVILNIPTNNLPRFYQLTQGDESYVLFLDDIIKNNLALIFKDADIQGCYSFKITRTAEIDLKDEYAGDLAKQIEKQLSKRDFGLATRFLHQPDIPAETLLLLQQKLNLQNANLVAGGHYHNLKDLASFPVDIAELSNDKWTKINYPAFEKGKSLYHQIIKNDILINPPYQSYDSVLRFFNEAAVDEDVQEIYITLYRVASDSRIVNALISAAKNGKKVFVLVELKARFDEANNIKWANKMKEAGVDIIYSVTALKVHAKIALVKRKVGLRTIYTGLFSTGNFNETTANFYTDHVLMTAHQEMLREMELLFMFLAKRVKPSDPNLIKFQYLLVAQFNLQQRFIELIDREMEHAKSGKSASIIIKLNNLEEKVLIAKLYEASKAGVKVELIIRGISRLIAGVKDMSENISVRRIVDRYLEHGRVFVFNNAGNEEIFMGSADWMNRNIYRRIEVCFPVLDQNIKHQIKEMLNIQLADTSKAVLINEQMENVAVTKSKPLQSQYEIYKFLKEEKYEN</sequence>
<comment type="function">
    <text evidence="7 8">Catalyzes the reversible transfer of the terminal phosphate of ATP to form a long-chain polyphosphate (polyP).</text>
</comment>
<evidence type="ECO:0000313" key="11">
    <source>
        <dbReference type="Proteomes" id="UP000310477"/>
    </source>
</evidence>
<dbReference type="InterPro" id="IPR025200">
    <property type="entry name" value="PPK_C_dom2"/>
</dbReference>
<keyword evidence="5 7" id="KW-0067">ATP-binding</keyword>
<keyword evidence="2 7" id="KW-0808">Transferase</keyword>
<keyword evidence="7" id="KW-0479">Metal-binding</keyword>
<evidence type="ECO:0000256" key="8">
    <source>
        <dbReference type="RuleBase" id="RU003800"/>
    </source>
</evidence>
<feature type="binding site" evidence="7">
    <location>
        <position position="369"/>
    </location>
    <ligand>
        <name>Mg(2+)</name>
        <dbReference type="ChEBI" id="CHEBI:18420"/>
    </ligand>
</feature>
<comment type="cofactor">
    <cofactor evidence="7">
        <name>Mg(2+)</name>
        <dbReference type="ChEBI" id="CHEBI:18420"/>
    </cofactor>
</comment>
<dbReference type="SUPFAM" id="SSF143724">
    <property type="entry name" value="PHP14-like"/>
    <property type="match status" value="1"/>
</dbReference>
<dbReference type="InterPro" id="IPR025198">
    <property type="entry name" value="PPK_N_dom"/>
</dbReference>
<dbReference type="PANTHER" id="PTHR30218">
    <property type="entry name" value="POLYPHOSPHATE KINASE"/>
    <property type="match status" value="1"/>
</dbReference>
<dbReference type="OrthoDB" id="9761456at2"/>
<dbReference type="RefSeq" id="WP_136877052.1">
    <property type="nucleotide sequence ID" value="NZ_SWBO01000005.1"/>
</dbReference>
<dbReference type="SUPFAM" id="SSF140356">
    <property type="entry name" value="PPK N-terminal domain-like"/>
    <property type="match status" value="1"/>
</dbReference>
<dbReference type="InterPro" id="IPR036832">
    <property type="entry name" value="PPK_N_dom_sf"/>
</dbReference>
<evidence type="ECO:0000256" key="7">
    <source>
        <dbReference type="HAMAP-Rule" id="MF_00347"/>
    </source>
</evidence>
<feature type="domain" description="PLD phosphodiesterase" evidence="9">
    <location>
        <begin position="586"/>
        <end position="616"/>
    </location>
</feature>
<dbReference type="GO" id="GO:0046872">
    <property type="term" value="F:metal ion binding"/>
    <property type="evidence" value="ECO:0007669"/>
    <property type="project" value="UniProtKB-KW"/>
</dbReference>
<keyword evidence="6 7" id="KW-0460">Magnesium</keyword>
<gene>
    <name evidence="10" type="primary">ppk1</name>
    <name evidence="7" type="synonym">ppk</name>
    <name evidence="10" type="ORF">FA045_10600</name>
</gene>
<evidence type="ECO:0000259" key="9">
    <source>
        <dbReference type="PROSITE" id="PS50035"/>
    </source>
</evidence>
<organism evidence="10 11">
    <name type="scientific">Pedobacter cryotolerans</name>
    <dbReference type="NCBI Taxonomy" id="2571270"/>
    <lineage>
        <taxon>Bacteria</taxon>
        <taxon>Pseudomonadati</taxon>
        <taxon>Bacteroidota</taxon>
        <taxon>Sphingobacteriia</taxon>
        <taxon>Sphingobacteriales</taxon>
        <taxon>Sphingobacteriaceae</taxon>
        <taxon>Pedobacter</taxon>
    </lineage>
</organism>
<dbReference type="InterPro" id="IPR036830">
    <property type="entry name" value="PP_kinase_middle_dom_sf"/>
</dbReference>
<dbReference type="EMBL" id="SWBO01000005">
    <property type="protein sequence ID" value="TKB99887.1"/>
    <property type="molecule type" value="Genomic_DNA"/>
</dbReference>
<evidence type="ECO:0000256" key="1">
    <source>
        <dbReference type="ARBA" id="ARBA00022553"/>
    </source>
</evidence>
<dbReference type="SUPFAM" id="SSF56024">
    <property type="entry name" value="Phospholipase D/nuclease"/>
    <property type="match status" value="2"/>
</dbReference>
<evidence type="ECO:0000313" key="10">
    <source>
        <dbReference type="EMBL" id="TKB99887.1"/>
    </source>
</evidence>
<dbReference type="Gene3D" id="3.30.1840.10">
    <property type="entry name" value="Polyphosphate kinase middle domain"/>
    <property type="match status" value="1"/>
</dbReference>
<dbReference type="PANTHER" id="PTHR30218:SF0">
    <property type="entry name" value="POLYPHOSPHATE KINASE"/>
    <property type="match status" value="1"/>
</dbReference>
<keyword evidence="1 7" id="KW-0597">Phosphoprotein</keyword>
<feature type="binding site" evidence="7">
    <location>
        <position position="399"/>
    </location>
    <ligand>
        <name>Mg(2+)</name>
        <dbReference type="ChEBI" id="CHEBI:18420"/>
    </ligand>
</feature>
<dbReference type="Pfam" id="PF02503">
    <property type="entry name" value="PP_kinase"/>
    <property type="match status" value="1"/>
</dbReference>
<keyword evidence="4 7" id="KW-0418">Kinase</keyword>
<feature type="active site" description="Phosphohistidine intermediate" evidence="7">
    <location>
        <position position="429"/>
    </location>
</feature>
<evidence type="ECO:0000256" key="3">
    <source>
        <dbReference type="ARBA" id="ARBA00022741"/>
    </source>
</evidence>
<reference evidence="10 11" key="1">
    <citation type="submission" date="2019-04" db="EMBL/GenBank/DDBJ databases">
        <title>Pedobacter sp. AR-2-6 sp. nov., isolated from Arctic soil.</title>
        <authorList>
            <person name="Dahal R.H."/>
            <person name="Kim D.-U."/>
        </authorList>
    </citation>
    <scope>NUCLEOTIDE SEQUENCE [LARGE SCALE GENOMIC DNA]</scope>
    <source>
        <strain evidence="10 11">AR-2-6</strain>
    </source>
</reference>
<dbReference type="GO" id="GO:0009358">
    <property type="term" value="C:polyphosphate kinase complex"/>
    <property type="evidence" value="ECO:0007669"/>
    <property type="project" value="InterPro"/>
</dbReference>
<dbReference type="Proteomes" id="UP000310477">
    <property type="component" value="Unassembled WGS sequence"/>
</dbReference>
<dbReference type="NCBIfam" id="NF003917">
    <property type="entry name" value="PRK05443.1-1"/>
    <property type="match status" value="1"/>
</dbReference>
<evidence type="ECO:0000256" key="5">
    <source>
        <dbReference type="ARBA" id="ARBA00022840"/>
    </source>
</evidence>
<dbReference type="InterPro" id="IPR041108">
    <property type="entry name" value="PP_kinase_C_1"/>
</dbReference>
<dbReference type="Pfam" id="PF13090">
    <property type="entry name" value="PP_kinase_C"/>
    <property type="match status" value="1"/>
</dbReference>
<dbReference type="CDD" id="cd09167">
    <property type="entry name" value="PLDc_EcPPK1_C2_like"/>
    <property type="match status" value="1"/>
</dbReference>
<feature type="binding site" evidence="7">
    <location>
        <position position="563"/>
    </location>
    <ligand>
        <name>ATP</name>
        <dbReference type="ChEBI" id="CHEBI:30616"/>
    </ligand>
</feature>
<feature type="binding site" evidence="7">
    <location>
        <position position="591"/>
    </location>
    <ligand>
        <name>ATP</name>
        <dbReference type="ChEBI" id="CHEBI:30616"/>
    </ligand>
</feature>
<dbReference type="GO" id="GO:0005524">
    <property type="term" value="F:ATP binding"/>
    <property type="evidence" value="ECO:0007669"/>
    <property type="project" value="UniProtKB-KW"/>
</dbReference>
<dbReference type="Gene3D" id="3.30.870.10">
    <property type="entry name" value="Endonuclease Chain A"/>
    <property type="match status" value="2"/>
</dbReference>
<dbReference type="GO" id="GO:0006799">
    <property type="term" value="P:polyphosphate biosynthetic process"/>
    <property type="evidence" value="ECO:0007669"/>
    <property type="project" value="UniProtKB-UniRule"/>
</dbReference>
<comment type="PTM">
    <text evidence="7 8">An intermediate of this reaction is the autophosphorylated ppk in which a phosphate is covalently linked to a histidine residue through a N-P bond.</text>
</comment>
<dbReference type="GO" id="GO:0008976">
    <property type="term" value="F:polyphosphate kinase activity"/>
    <property type="evidence" value="ECO:0007669"/>
    <property type="project" value="UniProtKB-UniRule"/>
</dbReference>
<accession>A0A4U1C3M6</accession>
<evidence type="ECO:0000256" key="4">
    <source>
        <dbReference type="ARBA" id="ARBA00022777"/>
    </source>
</evidence>
<comment type="similarity">
    <text evidence="7 8">Belongs to the polyphosphate kinase 1 (PPK1) family.</text>
</comment>
<dbReference type="PIRSF" id="PIRSF015589">
    <property type="entry name" value="PP_kinase"/>
    <property type="match status" value="1"/>
</dbReference>
<feature type="binding site" evidence="7">
    <location>
        <position position="462"/>
    </location>
    <ligand>
        <name>ATP</name>
        <dbReference type="ChEBI" id="CHEBI:30616"/>
    </ligand>
</feature>
<dbReference type="NCBIfam" id="TIGR03705">
    <property type="entry name" value="poly_P_kin"/>
    <property type="match status" value="1"/>
</dbReference>
<dbReference type="PROSITE" id="PS50035">
    <property type="entry name" value="PLD"/>
    <property type="match status" value="1"/>
</dbReference>
<evidence type="ECO:0000256" key="6">
    <source>
        <dbReference type="ARBA" id="ARBA00022842"/>
    </source>
</evidence>
<dbReference type="HAMAP" id="MF_00347">
    <property type="entry name" value="Polyphosphate_kinase"/>
    <property type="match status" value="1"/>
</dbReference>
<comment type="catalytic activity">
    <reaction evidence="7 8">
        <text>[phosphate](n) + ATP = [phosphate](n+1) + ADP</text>
        <dbReference type="Rhea" id="RHEA:19573"/>
        <dbReference type="Rhea" id="RHEA-COMP:9859"/>
        <dbReference type="Rhea" id="RHEA-COMP:14280"/>
        <dbReference type="ChEBI" id="CHEBI:16838"/>
        <dbReference type="ChEBI" id="CHEBI:30616"/>
        <dbReference type="ChEBI" id="CHEBI:456216"/>
        <dbReference type="EC" id="2.7.4.1"/>
    </reaction>
</comment>
<protein>
    <recommendedName>
        <fullName evidence="7 8">Polyphosphate kinase</fullName>
        <ecNumber evidence="7 8">2.7.4.1</ecNumber>
    </recommendedName>
    <alternativeName>
        <fullName evidence="7">ATP-polyphosphate phosphotransferase</fullName>
    </alternativeName>
    <alternativeName>
        <fullName evidence="7">Polyphosphoric acid kinase</fullName>
    </alternativeName>
</protein>
<dbReference type="InterPro" id="IPR024953">
    <property type="entry name" value="PP_kinase_middle"/>
</dbReference>
<comment type="caution">
    <text evidence="10">The sequence shown here is derived from an EMBL/GenBank/DDBJ whole genome shotgun (WGS) entry which is preliminary data.</text>
</comment>
<dbReference type="EC" id="2.7.4.1" evidence="7 8"/>
<name>A0A4U1C3M6_9SPHI</name>
<dbReference type="Pfam" id="PF17941">
    <property type="entry name" value="PP_kinase_C_1"/>
    <property type="match status" value="1"/>
</dbReference>
<proteinExistence type="inferred from homology"/>